<evidence type="ECO:0000256" key="4">
    <source>
        <dbReference type="ARBA" id="ARBA00023163"/>
    </source>
</evidence>
<keyword evidence="2" id="KW-0805">Transcription regulation</keyword>
<dbReference type="Proteomes" id="UP000255177">
    <property type="component" value="Unassembled WGS sequence"/>
</dbReference>
<dbReference type="InterPro" id="IPR036388">
    <property type="entry name" value="WH-like_DNA-bd_sf"/>
</dbReference>
<dbReference type="SUPFAM" id="SSF53850">
    <property type="entry name" value="Periplasmic binding protein-like II"/>
    <property type="match status" value="1"/>
</dbReference>
<keyword evidence="7" id="KW-1185">Reference proteome</keyword>
<dbReference type="InterPro" id="IPR036390">
    <property type="entry name" value="WH_DNA-bd_sf"/>
</dbReference>
<dbReference type="SUPFAM" id="SSF46785">
    <property type="entry name" value="Winged helix' DNA-binding domain"/>
    <property type="match status" value="1"/>
</dbReference>
<evidence type="ECO:0000256" key="2">
    <source>
        <dbReference type="ARBA" id="ARBA00023015"/>
    </source>
</evidence>
<proteinExistence type="inferred from homology"/>
<dbReference type="PANTHER" id="PTHR30537">
    <property type="entry name" value="HTH-TYPE TRANSCRIPTIONAL REGULATOR"/>
    <property type="match status" value="1"/>
</dbReference>
<dbReference type="Gene3D" id="1.10.10.10">
    <property type="entry name" value="Winged helix-like DNA-binding domain superfamily/Winged helix DNA-binding domain"/>
    <property type="match status" value="1"/>
</dbReference>
<evidence type="ECO:0000313" key="6">
    <source>
        <dbReference type="EMBL" id="SUQ63576.1"/>
    </source>
</evidence>
<dbReference type="InterPro" id="IPR005119">
    <property type="entry name" value="LysR_subst-bd"/>
</dbReference>
<dbReference type="GO" id="GO:0043565">
    <property type="term" value="F:sequence-specific DNA binding"/>
    <property type="evidence" value="ECO:0007669"/>
    <property type="project" value="TreeGrafter"/>
</dbReference>
<dbReference type="InterPro" id="IPR000847">
    <property type="entry name" value="LysR_HTH_N"/>
</dbReference>
<dbReference type="PROSITE" id="PS50931">
    <property type="entry name" value="HTH_LYSR"/>
    <property type="match status" value="1"/>
</dbReference>
<evidence type="ECO:0000256" key="1">
    <source>
        <dbReference type="ARBA" id="ARBA00009437"/>
    </source>
</evidence>
<protein>
    <submittedName>
        <fullName evidence="6">Putative HTH-type transcriptional regulator</fullName>
    </submittedName>
</protein>
<gene>
    <name evidence="6" type="primary">yhjC</name>
    <name evidence="6" type="ORF">CCOS864_03028</name>
</gene>
<dbReference type="CDD" id="cd08422">
    <property type="entry name" value="PBP2_CrgA_like"/>
    <property type="match status" value="1"/>
</dbReference>
<keyword evidence="4" id="KW-0804">Transcription</keyword>
<feature type="domain" description="HTH lysR-type" evidence="5">
    <location>
        <begin position="1"/>
        <end position="58"/>
    </location>
</feature>
<dbReference type="PANTHER" id="PTHR30537:SF5">
    <property type="entry name" value="HTH-TYPE TRANSCRIPTIONAL ACTIVATOR TTDR-RELATED"/>
    <property type="match status" value="1"/>
</dbReference>
<dbReference type="GO" id="GO:0003700">
    <property type="term" value="F:DNA-binding transcription factor activity"/>
    <property type="evidence" value="ECO:0007669"/>
    <property type="project" value="InterPro"/>
</dbReference>
<dbReference type="Pfam" id="PF03466">
    <property type="entry name" value="LysR_substrate"/>
    <property type="match status" value="1"/>
</dbReference>
<sequence length="298" mass="33016">MDLNTVALLLKVAELRSFTAAAASTGLTQSGLSRAIRRLEEQLGVKLLHRNTRSVSLTADGLLLRERCAPLLAGFEEVEQLLLDRRCEPSGTLRLSLPSAFGRIVILPLLGELTQRHPELVVDATMTDRLVDLTEEGFDAAVRIGPLSDVRLVARPLAPMHWVTVAAPAYLARHGVPQTLEDLARHNCLVVHNPYLGRRVDWQFVQHGRLVDLQVSGQMLFDVGDPLIDAALQGFGIVQVMDFVARQALADGRLIPVLEPFAGRCRELALVYPPSRQHSPRLKVFSDLLQERWPSAWS</sequence>
<dbReference type="FunFam" id="3.40.190.290:FF:000001">
    <property type="entry name" value="Transcriptional regulator, LysR family"/>
    <property type="match status" value="1"/>
</dbReference>
<evidence type="ECO:0000256" key="3">
    <source>
        <dbReference type="ARBA" id="ARBA00023125"/>
    </source>
</evidence>
<dbReference type="InterPro" id="IPR058163">
    <property type="entry name" value="LysR-type_TF_proteobact-type"/>
</dbReference>
<dbReference type="Pfam" id="PF00126">
    <property type="entry name" value="HTH_1"/>
    <property type="match status" value="1"/>
</dbReference>
<evidence type="ECO:0000313" key="7">
    <source>
        <dbReference type="Proteomes" id="UP000255177"/>
    </source>
</evidence>
<dbReference type="GO" id="GO:0006351">
    <property type="term" value="P:DNA-templated transcription"/>
    <property type="evidence" value="ECO:0007669"/>
    <property type="project" value="TreeGrafter"/>
</dbReference>
<dbReference type="RefSeq" id="WP_115087091.1">
    <property type="nucleotide sequence ID" value="NZ_CBCSFG010000014.1"/>
</dbReference>
<comment type="similarity">
    <text evidence="1">Belongs to the LysR transcriptional regulatory family.</text>
</comment>
<organism evidence="6 7">
    <name type="scientific">Pseudomonas wadenswilerensis</name>
    <dbReference type="NCBI Taxonomy" id="1785161"/>
    <lineage>
        <taxon>Bacteria</taxon>
        <taxon>Pseudomonadati</taxon>
        <taxon>Pseudomonadota</taxon>
        <taxon>Gammaproteobacteria</taxon>
        <taxon>Pseudomonadales</taxon>
        <taxon>Pseudomonadaceae</taxon>
        <taxon>Pseudomonas</taxon>
    </lineage>
</organism>
<dbReference type="PRINTS" id="PR00039">
    <property type="entry name" value="HTHLYSR"/>
</dbReference>
<dbReference type="AlphaFoldDB" id="A0A380T231"/>
<evidence type="ECO:0000259" key="5">
    <source>
        <dbReference type="PROSITE" id="PS50931"/>
    </source>
</evidence>
<accession>A0A380T231</accession>
<reference evidence="7" key="1">
    <citation type="submission" date="2018-07" db="EMBL/GenBank/DDBJ databases">
        <authorList>
            <person name="Blom J."/>
        </authorList>
    </citation>
    <scope>NUCLEOTIDE SEQUENCE [LARGE SCALE GENOMIC DNA]</scope>
    <source>
        <strain evidence="7">CCOS 864</strain>
    </source>
</reference>
<name>A0A380T231_9PSED</name>
<dbReference type="FunFam" id="1.10.10.10:FF:000001">
    <property type="entry name" value="LysR family transcriptional regulator"/>
    <property type="match status" value="1"/>
</dbReference>
<dbReference type="EMBL" id="UIDD01000007">
    <property type="protein sequence ID" value="SUQ63576.1"/>
    <property type="molecule type" value="Genomic_DNA"/>
</dbReference>
<dbReference type="Gene3D" id="3.40.190.290">
    <property type="match status" value="1"/>
</dbReference>
<keyword evidence="3" id="KW-0238">DNA-binding</keyword>